<evidence type="ECO:0000256" key="1">
    <source>
        <dbReference type="SAM" id="MobiDB-lite"/>
    </source>
</evidence>
<gene>
    <name evidence="3" type="ORF">OJ997_09720</name>
</gene>
<evidence type="ECO:0000256" key="2">
    <source>
        <dbReference type="SAM" id="Phobius"/>
    </source>
</evidence>
<feature type="transmembrane region" description="Helical" evidence="2">
    <location>
        <begin position="27"/>
        <end position="46"/>
    </location>
</feature>
<dbReference type="RefSeq" id="WP_270024884.1">
    <property type="nucleotide sequence ID" value="NZ_JAPDDP010000014.1"/>
</dbReference>
<keyword evidence="2" id="KW-0812">Transmembrane</keyword>
<organism evidence="3 4">
    <name type="scientific">Solirubrobacter phytolaccae</name>
    <dbReference type="NCBI Taxonomy" id="1404360"/>
    <lineage>
        <taxon>Bacteria</taxon>
        <taxon>Bacillati</taxon>
        <taxon>Actinomycetota</taxon>
        <taxon>Thermoleophilia</taxon>
        <taxon>Solirubrobacterales</taxon>
        <taxon>Solirubrobacteraceae</taxon>
        <taxon>Solirubrobacter</taxon>
    </lineage>
</organism>
<reference evidence="3" key="1">
    <citation type="submission" date="2022-10" db="EMBL/GenBank/DDBJ databases">
        <title>The WGS of Solirubrobacter phytolaccae KCTC 29190.</title>
        <authorList>
            <person name="Jiang Z."/>
        </authorList>
    </citation>
    <scope>NUCLEOTIDE SEQUENCE</scope>
    <source>
        <strain evidence="3">KCTC 29190</strain>
    </source>
</reference>
<dbReference type="EMBL" id="JAPDDP010000014">
    <property type="protein sequence ID" value="MDA0180569.1"/>
    <property type="molecule type" value="Genomic_DNA"/>
</dbReference>
<keyword evidence="2" id="KW-1133">Transmembrane helix</keyword>
<keyword evidence="4" id="KW-1185">Reference proteome</keyword>
<evidence type="ECO:0000313" key="4">
    <source>
        <dbReference type="Proteomes" id="UP001147653"/>
    </source>
</evidence>
<evidence type="ECO:0000313" key="3">
    <source>
        <dbReference type="EMBL" id="MDA0180569.1"/>
    </source>
</evidence>
<dbReference type="Proteomes" id="UP001147653">
    <property type="component" value="Unassembled WGS sequence"/>
</dbReference>
<feature type="compositionally biased region" description="Low complexity" evidence="1">
    <location>
        <begin position="56"/>
        <end position="90"/>
    </location>
</feature>
<accession>A0A9X3N6M3</accession>
<feature type="region of interest" description="Disordered" evidence="1">
    <location>
        <begin position="53"/>
        <end position="96"/>
    </location>
</feature>
<dbReference type="AlphaFoldDB" id="A0A9X3N6M3"/>
<sequence>MAQPSNNRRAAAVPLGDREPRRAGGGWLKWLLPLLALLLVLVLVLAMRLGGDDDASTSGDRSTATAAATATSEASAGTSDAGAATLTAGDRPLRGDDAESLTAAVGQQAEGTGATVLSVVSGTGFWVGSSDADRVFVEYGSTVGTDESQPYKPKVGDVVALSGEVRPAPADPAQTLKLGAPDAEQVKAQGAYINAQDVQAQ</sequence>
<name>A0A9X3N6M3_9ACTN</name>
<protein>
    <submittedName>
        <fullName evidence="3">Uncharacterized protein</fullName>
    </submittedName>
</protein>
<comment type="caution">
    <text evidence="3">The sequence shown here is derived from an EMBL/GenBank/DDBJ whole genome shotgun (WGS) entry which is preliminary data.</text>
</comment>
<keyword evidence="2" id="KW-0472">Membrane</keyword>
<proteinExistence type="predicted"/>